<keyword evidence="4" id="KW-1185">Reference proteome</keyword>
<keyword evidence="2" id="KW-1133">Transmembrane helix</keyword>
<keyword evidence="2" id="KW-0812">Transmembrane</keyword>
<evidence type="ECO:0000256" key="1">
    <source>
        <dbReference type="SAM" id="MobiDB-lite"/>
    </source>
</evidence>
<dbReference type="Proteomes" id="UP000664132">
    <property type="component" value="Unassembled WGS sequence"/>
</dbReference>
<dbReference type="AlphaFoldDB" id="A0A8H7TJF2"/>
<accession>A0A8H7TJF2</accession>
<feature type="region of interest" description="Disordered" evidence="1">
    <location>
        <begin position="557"/>
        <end position="616"/>
    </location>
</feature>
<feature type="region of interest" description="Disordered" evidence="1">
    <location>
        <begin position="141"/>
        <end position="176"/>
    </location>
</feature>
<feature type="region of interest" description="Disordered" evidence="1">
    <location>
        <begin position="192"/>
        <end position="229"/>
    </location>
</feature>
<proteinExistence type="predicted"/>
<protein>
    <submittedName>
        <fullName evidence="3">Uncharacterized protein</fullName>
    </submittedName>
</protein>
<dbReference type="OrthoDB" id="3564881at2759"/>
<feature type="transmembrane region" description="Helical" evidence="2">
    <location>
        <begin position="514"/>
        <end position="535"/>
    </location>
</feature>
<organism evidence="3 4">
    <name type="scientific">Cadophora malorum</name>
    <dbReference type="NCBI Taxonomy" id="108018"/>
    <lineage>
        <taxon>Eukaryota</taxon>
        <taxon>Fungi</taxon>
        <taxon>Dikarya</taxon>
        <taxon>Ascomycota</taxon>
        <taxon>Pezizomycotina</taxon>
        <taxon>Leotiomycetes</taxon>
        <taxon>Helotiales</taxon>
        <taxon>Ploettnerulaceae</taxon>
        <taxon>Cadophora</taxon>
    </lineage>
</organism>
<feature type="compositionally biased region" description="Polar residues" evidence="1">
    <location>
        <begin position="159"/>
        <end position="171"/>
    </location>
</feature>
<evidence type="ECO:0000313" key="3">
    <source>
        <dbReference type="EMBL" id="KAG4419888.1"/>
    </source>
</evidence>
<reference evidence="3" key="1">
    <citation type="submission" date="2021-02" db="EMBL/GenBank/DDBJ databases">
        <title>Genome sequence Cadophora malorum strain M34.</title>
        <authorList>
            <person name="Stefanovic E."/>
            <person name="Vu D."/>
            <person name="Scully C."/>
            <person name="Dijksterhuis J."/>
            <person name="Roader J."/>
            <person name="Houbraken J."/>
        </authorList>
    </citation>
    <scope>NUCLEOTIDE SEQUENCE</scope>
    <source>
        <strain evidence="3">M34</strain>
    </source>
</reference>
<feature type="compositionally biased region" description="Acidic residues" evidence="1">
    <location>
        <begin position="588"/>
        <end position="609"/>
    </location>
</feature>
<evidence type="ECO:0000313" key="4">
    <source>
        <dbReference type="Proteomes" id="UP000664132"/>
    </source>
</evidence>
<sequence>MADPSGIRPITCTFETEGLLQWCTCREGEATPLHVDGHHCFHKKGVDRAEFDRLQVEEYESQLDPVGRILLDQYRRESLERYRQEASMMSRWAFERFLRRKELEDRDLLELNHRLGRAEMDASRREAADSVMDDCHRAHITRKETVPDEGRKDGGANLARQTETVRSSISGPRSWEGSKFLEGLERTLEDLGGRQGAAHKTASPESFNYDPKKRQWEDTAPTQGHDGYKNHRNIFHQGCKDMVAQNNDEPTPVSLSVEMPPPTFASIKNKAHPVVNVPHTYGATGHIEATSKPKTCISSATTSNRLCAYHPRVFYSTTKPPAVQASTAVTGQSVPRSTATIVEKQNSKLKKTELRKRDILDQHDTIEINPSEASKTTSIVQQAAIPSISPTTLLFQTEAKPELRGRRWDDDYWDWLDRVTKDRKQYLFEEKRNFREAYQLQLPGGRTLRQKRLRYDTPFRWVLERKRTSKAMPEKVHCRLDDITEAPGSPNSLCDPPIHSNYPQVSAGSIITPSYSICAILIFCMFFFLFVLQLFPIQHQTENIGLPSGLVYRDNNVHSGDLGEDDNVNGENEENGDGLATPGGSDKDENEENEENGDDSPPSDDDNDPDGGARVHVKSGFLGYNWQSIGRHFRCPSE</sequence>
<feature type="compositionally biased region" description="Basic and acidic residues" evidence="1">
    <location>
        <begin position="141"/>
        <end position="154"/>
    </location>
</feature>
<name>A0A8H7TJF2_9HELO</name>
<evidence type="ECO:0000256" key="2">
    <source>
        <dbReference type="SAM" id="Phobius"/>
    </source>
</evidence>
<dbReference type="EMBL" id="JAFJYH010000095">
    <property type="protein sequence ID" value="KAG4419888.1"/>
    <property type="molecule type" value="Genomic_DNA"/>
</dbReference>
<feature type="compositionally biased region" description="Acidic residues" evidence="1">
    <location>
        <begin position="562"/>
        <end position="576"/>
    </location>
</feature>
<comment type="caution">
    <text evidence="3">The sequence shown here is derived from an EMBL/GenBank/DDBJ whole genome shotgun (WGS) entry which is preliminary data.</text>
</comment>
<keyword evidence="2" id="KW-0472">Membrane</keyword>
<gene>
    <name evidence="3" type="ORF">IFR04_006925</name>
</gene>